<comment type="caution">
    <text evidence="2">The sequence shown here is derived from an EMBL/GenBank/DDBJ whole genome shotgun (WGS) entry which is preliminary data.</text>
</comment>
<dbReference type="EMBL" id="MCFC01000066">
    <property type="protein sequence ID" value="ORY24585.1"/>
    <property type="molecule type" value="Genomic_DNA"/>
</dbReference>
<protein>
    <recommendedName>
        <fullName evidence="4">F-box domain-containing protein</fullName>
    </recommendedName>
</protein>
<gene>
    <name evidence="2" type="ORF">BCR39DRAFT_561484</name>
</gene>
<organism evidence="2 3">
    <name type="scientific">Naematelia encephala</name>
    <dbReference type="NCBI Taxonomy" id="71784"/>
    <lineage>
        <taxon>Eukaryota</taxon>
        <taxon>Fungi</taxon>
        <taxon>Dikarya</taxon>
        <taxon>Basidiomycota</taxon>
        <taxon>Agaricomycotina</taxon>
        <taxon>Tremellomycetes</taxon>
        <taxon>Tremellales</taxon>
        <taxon>Naemateliaceae</taxon>
        <taxon>Naematelia</taxon>
    </lineage>
</organism>
<feature type="compositionally biased region" description="Polar residues" evidence="1">
    <location>
        <begin position="621"/>
        <end position="645"/>
    </location>
</feature>
<dbReference type="OrthoDB" id="2564640at2759"/>
<reference evidence="2 3" key="1">
    <citation type="submission" date="2016-07" db="EMBL/GenBank/DDBJ databases">
        <title>Pervasive Adenine N6-methylation of Active Genes in Fungi.</title>
        <authorList>
            <consortium name="DOE Joint Genome Institute"/>
            <person name="Mondo S.J."/>
            <person name="Dannebaum R.O."/>
            <person name="Kuo R.C."/>
            <person name="Labutti K."/>
            <person name="Haridas S."/>
            <person name="Kuo A."/>
            <person name="Salamov A."/>
            <person name="Ahrendt S.R."/>
            <person name="Lipzen A."/>
            <person name="Sullivan W."/>
            <person name="Andreopoulos W.B."/>
            <person name="Clum A."/>
            <person name="Lindquist E."/>
            <person name="Daum C."/>
            <person name="Ramamoorthy G.K."/>
            <person name="Gryganskyi A."/>
            <person name="Culley D."/>
            <person name="Magnuson J.K."/>
            <person name="James T.Y."/>
            <person name="O'Malley M.A."/>
            <person name="Stajich J.E."/>
            <person name="Spatafora J.W."/>
            <person name="Visel A."/>
            <person name="Grigoriev I.V."/>
        </authorList>
    </citation>
    <scope>NUCLEOTIDE SEQUENCE [LARGE SCALE GENOMIC DNA]</scope>
    <source>
        <strain evidence="2 3">68-887.2</strain>
    </source>
</reference>
<evidence type="ECO:0000313" key="2">
    <source>
        <dbReference type="EMBL" id="ORY24585.1"/>
    </source>
</evidence>
<evidence type="ECO:0008006" key="4">
    <source>
        <dbReference type="Google" id="ProtNLM"/>
    </source>
</evidence>
<feature type="compositionally biased region" description="Polar residues" evidence="1">
    <location>
        <begin position="675"/>
        <end position="689"/>
    </location>
</feature>
<dbReference type="InParanoid" id="A0A1Y2ARJ3"/>
<sequence length="841" mass="93580">MNDADPLSPVKDGRAVTWKPSSVLDVSVRGKGNKDKAGWGALPPTILHRILHHSIDDIELDGARPRLVPHPGRSRSILRAVLSRIWLCRLRLVSSPWRDSVDSFSFWNECIHHLSPHYNPHLYHDSPRLTSSTKPPSAFSRARAAITPVCLVCRVNRPMYRPSASDKRCLTPTPKYGYILSCLGHFDRFCFGCLTAAPDNQTADDTFPAAVSDPDDDKNLLALSKSISGDVDENGHERYRPIRQCADCRKVIIDRQIEQLLVQCSRGGPVRGLAGHCAQTTPYTDYVMWSEQTAYHAAQMAVDEYWLLGQTRWDELMLSALDLENHYLALKMQYKVQGLYEKPEQKRKRHAILRELWGGAKGHDYRDDEAYLGRKYKGWNLEVLHNLFEEEFESCDRLPLDGRSQLKIASIQDWITTRISYGLWVAPSEEVRLLSADPIGHFKHFRSLALSAVHPAHTNSDDNPSSAVDEFNGLIDLRLTPGGAPFLPTPRLLEDLDHDYRECLKTTVIDAMEELVNGVLKQCGGDSDSADRICERMGVQEILAALTNKLIWTNRGYTMAVEATLPQKVSSISAAGSPRIELIHEQVDEPQFLIEVDGEAVSEAPASTEELKAAIITMAQSTPPTEHSTKQVEQANESAHVSSSPKTKRKEPEDLNTDVDDERRKRPFPSSSSPDQSGLETDSAQSSDDVWSVPGPITPDDFVPYTSPLNADMVAMSQSTAGKNDASLAAETLASDSPLTTTSSLSIISSPARASESSPAVSTWDVVELESKSDPTKMNLHWHTLPHEIPWIPQASPDMLGNVTVQCIMAAWFQARAGLRECRCGICEREKRRGWGALFAR</sequence>
<dbReference type="STRING" id="71784.A0A1Y2ARJ3"/>
<feature type="region of interest" description="Disordered" evidence="1">
    <location>
        <begin position="621"/>
        <end position="699"/>
    </location>
</feature>
<proteinExistence type="predicted"/>
<evidence type="ECO:0000313" key="3">
    <source>
        <dbReference type="Proteomes" id="UP000193986"/>
    </source>
</evidence>
<accession>A0A1Y2ARJ3</accession>
<keyword evidence="3" id="KW-1185">Reference proteome</keyword>
<evidence type="ECO:0000256" key="1">
    <source>
        <dbReference type="SAM" id="MobiDB-lite"/>
    </source>
</evidence>
<dbReference type="AlphaFoldDB" id="A0A1Y2ARJ3"/>
<name>A0A1Y2ARJ3_9TREE</name>
<dbReference type="Proteomes" id="UP000193986">
    <property type="component" value="Unassembled WGS sequence"/>
</dbReference>